<comment type="cofactor">
    <cofactor evidence="1 6">
        <name>FAD</name>
        <dbReference type="ChEBI" id="CHEBI:57692"/>
    </cofactor>
</comment>
<keyword evidence="5 6" id="KW-0560">Oxidoreductase</keyword>
<evidence type="ECO:0000259" key="8">
    <source>
        <dbReference type="Pfam" id="PF02770"/>
    </source>
</evidence>
<dbReference type="Gene3D" id="1.10.540.10">
    <property type="entry name" value="Acyl-CoA dehydrogenase/oxidase, N-terminal domain"/>
    <property type="match status" value="1"/>
</dbReference>
<evidence type="ECO:0000256" key="6">
    <source>
        <dbReference type="RuleBase" id="RU362125"/>
    </source>
</evidence>
<gene>
    <name evidence="10" type="ORF">ACFQQA_18425</name>
</gene>
<dbReference type="SUPFAM" id="SSF56645">
    <property type="entry name" value="Acyl-CoA dehydrogenase NM domain-like"/>
    <property type="match status" value="1"/>
</dbReference>
<dbReference type="InterPro" id="IPR036250">
    <property type="entry name" value="AcylCo_DH-like_C"/>
</dbReference>
<comment type="similarity">
    <text evidence="2 6">Belongs to the acyl-CoA dehydrogenase family.</text>
</comment>
<proteinExistence type="inferred from homology"/>
<keyword evidence="3 6" id="KW-0285">Flavoprotein</keyword>
<dbReference type="RefSeq" id="WP_100690073.1">
    <property type="nucleotide sequence ID" value="NZ_JBHTBD010000016.1"/>
</dbReference>
<name>A0ABW2J111_9GAMM</name>
<evidence type="ECO:0000259" key="7">
    <source>
        <dbReference type="Pfam" id="PF00441"/>
    </source>
</evidence>
<dbReference type="InterPro" id="IPR013786">
    <property type="entry name" value="AcylCoA_DH/ox_N"/>
</dbReference>
<feature type="domain" description="Acyl-CoA oxidase/dehydrogenase middle" evidence="8">
    <location>
        <begin position="134"/>
        <end position="228"/>
    </location>
</feature>
<dbReference type="InterPro" id="IPR009075">
    <property type="entry name" value="AcylCo_DH/oxidase_C"/>
</dbReference>
<evidence type="ECO:0000256" key="1">
    <source>
        <dbReference type="ARBA" id="ARBA00001974"/>
    </source>
</evidence>
<evidence type="ECO:0000256" key="3">
    <source>
        <dbReference type="ARBA" id="ARBA00022630"/>
    </source>
</evidence>
<dbReference type="InterPro" id="IPR046373">
    <property type="entry name" value="Acyl-CoA_Oxase/DH_mid-dom_sf"/>
</dbReference>
<dbReference type="InterPro" id="IPR009100">
    <property type="entry name" value="AcylCoA_DH/oxidase_NM_dom_sf"/>
</dbReference>
<dbReference type="Proteomes" id="UP001596506">
    <property type="component" value="Unassembled WGS sequence"/>
</dbReference>
<dbReference type="Gene3D" id="1.20.140.10">
    <property type="entry name" value="Butyryl-CoA Dehydrogenase, subunit A, domain 3"/>
    <property type="match status" value="2"/>
</dbReference>
<dbReference type="InterPro" id="IPR052161">
    <property type="entry name" value="Mycobact_Acyl-CoA_DH"/>
</dbReference>
<feature type="domain" description="Acyl-CoA dehydrogenase/oxidase N-terminal" evidence="9">
    <location>
        <begin position="20"/>
        <end position="130"/>
    </location>
</feature>
<feature type="domain" description="Acyl-CoA dehydrogenase/oxidase C-terminal" evidence="7">
    <location>
        <begin position="440"/>
        <end position="559"/>
    </location>
</feature>
<dbReference type="PROSITE" id="PS00072">
    <property type="entry name" value="ACYL_COA_DH_1"/>
    <property type="match status" value="1"/>
</dbReference>
<evidence type="ECO:0000313" key="11">
    <source>
        <dbReference type="Proteomes" id="UP001596506"/>
    </source>
</evidence>
<dbReference type="PANTHER" id="PTHR43292:SF4">
    <property type="entry name" value="ACYL-COA DEHYDROGENASE FADE34"/>
    <property type="match status" value="1"/>
</dbReference>
<dbReference type="InterPro" id="IPR006089">
    <property type="entry name" value="Acyl-CoA_DH_CS"/>
</dbReference>
<dbReference type="SUPFAM" id="SSF47203">
    <property type="entry name" value="Acyl-CoA dehydrogenase C-terminal domain-like"/>
    <property type="match status" value="2"/>
</dbReference>
<dbReference type="PANTHER" id="PTHR43292">
    <property type="entry name" value="ACYL-COA DEHYDROGENASE"/>
    <property type="match status" value="1"/>
</dbReference>
<dbReference type="InterPro" id="IPR037069">
    <property type="entry name" value="AcylCoA_DH/ox_N_sf"/>
</dbReference>
<evidence type="ECO:0000259" key="9">
    <source>
        <dbReference type="Pfam" id="PF02771"/>
    </source>
</evidence>
<dbReference type="Gene3D" id="2.40.110.10">
    <property type="entry name" value="Butyryl-CoA Dehydrogenase, subunit A, domain 2"/>
    <property type="match status" value="1"/>
</dbReference>
<dbReference type="EMBL" id="JBHTBD010000016">
    <property type="protein sequence ID" value="MFC7296690.1"/>
    <property type="molecule type" value="Genomic_DNA"/>
</dbReference>
<organism evidence="10 11">
    <name type="scientific">Marinobacter aromaticivorans</name>
    <dbReference type="NCBI Taxonomy" id="1494078"/>
    <lineage>
        <taxon>Bacteria</taxon>
        <taxon>Pseudomonadati</taxon>
        <taxon>Pseudomonadota</taxon>
        <taxon>Gammaproteobacteria</taxon>
        <taxon>Pseudomonadales</taxon>
        <taxon>Marinobacteraceae</taxon>
        <taxon>Marinobacter</taxon>
    </lineage>
</organism>
<protein>
    <submittedName>
        <fullName evidence="10">Acyl-CoA dehydrogenase family protein</fullName>
    </submittedName>
</protein>
<dbReference type="InterPro" id="IPR006091">
    <property type="entry name" value="Acyl-CoA_Oxase/DH_mid-dom"/>
</dbReference>
<dbReference type="Pfam" id="PF02770">
    <property type="entry name" value="Acyl-CoA_dh_M"/>
    <property type="match status" value="1"/>
</dbReference>
<reference evidence="11" key="1">
    <citation type="journal article" date="2019" name="Int. J. Syst. Evol. Microbiol.">
        <title>The Global Catalogue of Microorganisms (GCM) 10K type strain sequencing project: providing services to taxonomists for standard genome sequencing and annotation.</title>
        <authorList>
            <consortium name="The Broad Institute Genomics Platform"/>
            <consortium name="The Broad Institute Genome Sequencing Center for Infectious Disease"/>
            <person name="Wu L."/>
            <person name="Ma J."/>
        </authorList>
    </citation>
    <scope>NUCLEOTIDE SEQUENCE [LARGE SCALE GENOMIC DNA]</scope>
    <source>
        <strain evidence="11">CCUG 60559</strain>
    </source>
</reference>
<keyword evidence="4 6" id="KW-0274">FAD</keyword>
<sequence>MMSESIRFNFPAPVIDDSVDRLRKEVRAFLQEEIRNGGFQPVTDCWCSGIDPEFSRKLGQRGWLGVTWPKQYGGRELSALHRYAITEELLVAGAPVHAHWIADRQSGPLILATGTEQMKRTLLPRIAAGECFVALGLSEPESGSDLASVRTRAHRVEGGWEITGTKLWSSGAQICQYMTVLARTSERDDKKRHEGLTQFLVPLDSPGVSVRGIRDMSGVEHFNESHFEHVFVPEDSVLGEVGAGWKQITSELALERSGPERLLSTFVVLEKAFQHAAATMNGHQAAMMGGMVARIRALRAMSLGVAALLEQGHYPEVEASLVKDLGTRFEQDIIERLREFWPIQLKQSFGDELHYLLADSLLRQPSFTLHAGVAHLVVPVSDQGVVRIATFAADKVEIDYRESLAGESRAQVQLSEAVPLELSSAVEGMNEHGLMQFCALVRACQIAGAMEKMNELTVAYVKERHQFGRALGKFQAIQHKIADIAGESALANASVEQAVRELSQHPQPFSGSEDTFLSVATAKVVASAAAGTVSRLAHQCHGAMGFSYEYPLQQYSRRIWSWREEYGSEFYWSERIGLAVADELKQSAAGQNGGRVWEIISR</sequence>
<keyword evidence="11" id="KW-1185">Reference proteome</keyword>
<evidence type="ECO:0000256" key="5">
    <source>
        <dbReference type="ARBA" id="ARBA00023002"/>
    </source>
</evidence>
<evidence type="ECO:0000256" key="4">
    <source>
        <dbReference type="ARBA" id="ARBA00022827"/>
    </source>
</evidence>
<dbReference type="Pfam" id="PF02771">
    <property type="entry name" value="Acyl-CoA_dh_N"/>
    <property type="match status" value="1"/>
</dbReference>
<dbReference type="Pfam" id="PF00441">
    <property type="entry name" value="Acyl-CoA_dh_1"/>
    <property type="match status" value="1"/>
</dbReference>
<evidence type="ECO:0000256" key="2">
    <source>
        <dbReference type="ARBA" id="ARBA00009347"/>
    </source>
</evidence>
<evidence type="ECO:0000313" key="10">
    <source>
        <dbReference type="EMBL" id="MFC7296690.1"/>
    </source>
</evidence>
<accession>A0ABW2J111</accession>
<comment type="caution">
    <text evidence="10">The sequence shown here is derived from an EMBL/GenBank/DDBJ whole genome shotgun (WGS) entry which is preliminary data.</text>
</comment>